<keyword evidence="2" id="KW-1185">Reference proteome</keyword>
<evidence type="ECO:0000313" key="1">
    <source>
        <dbReference type="EMBL" id="QFS48671.1"/>
    </source>
</evidence>
<reference evidence="1 2" key="1">
    <citation type="submission" date="2019-10" db="EMBL/GenBank/DDBJ databases">
        <title>Genomic and transcriptomic insights into the perfect genentic adaptation of a filamentous nitrogen-fixing cyanobacterium to rice fields.</title>
        <authorList>
            <person name="Chen Z."/>
        </authorList>
    </citation>
    <scope>NUCLEOTIDE SEQUENCE [LARGE SCALE GENOMIC DNA]</scope>
    <source>
        <strain evidence="1">CCNUC1</strain>
    </source>
</reference>
<gene>
    <name evidence="1" type="ORF">GXM_06165</name>
</gene>
<proteinExistence type="predicted"/>
<protein>
    <submittedName>
        <fullName evidence="1">Uncharacterized protein</fullName>
    </submittedName>
</protein>
<evidence type="ECO:0000313" key="2">
    <source>
        <dbReference type="Proteomes" id="UP000326678"/>
    </source>
</evidence>
<dbReference type="KEGG" id="nsh:GXM_06165"/>
<dbReference type="Proteomes" id="UP000326678">
    <property type="component" value="Chromosome Gxm1"/>
</dbReference>
<organism evidence="1 2">
    <name type="scientific">Nostoc sphaeroides CCNUC1</name>
    <dbReference type="NCBI Taxonomy" id="2653204"/>
    <lineage>
        <taxon>Bacteria</taxon>
        <taxon>Bacillati</taxon>
        <taxon>Cyanobacteriota</taxon>
        <taxon>Cyanophyceae</taxon>
        <taxon>Nostocales</taxon>
        <taxon>Nostocaceae</taxon>
        <taxon>Nostoc</taxon>
    </lineage>
</organism>
<accession>A0A5P8W801</accession>
<name>A0A5P8W801_9NOSO</name>
<dbReference type="EMBL" id="CP045226">
    <property type="protein sequence ID" value="QFS48671.1"/>
    <property type="molecule type" value="Genomic_DNA"/>
</dbReference>
<dbReference type="AlphaFoldDB" id="A0A5P8W801"/>
<sequence length="65" mass="7797">MNIFLLIFFKFTKILEHFYLLQATYSDSQLSKVQEPLPRERGEGYDVLDLIRKNYTKNIKACFFT</sequence>